<dbReference type="CDD" id="cd09601">
    <property type="entry name" value="M1_APN-Q_like"/>
    <property type="match status" value="1"/>
</dbReference>
<feature type="binding site" evidence="8">
    <location>
        <position position="523"/>
    </location>
    <ligand>
        <name>Zn(2+)</name>
        <dbReference type="ChEBI" id="CHEBI:29105"/>
        <note>catalytic</note>
    </ligand>
</feature>
<dbReference type="Gene3D" id="2.60.40.1730">
    <property type="entry name" value="tricorn interacting facor f3 domain"/>
    <property type="match status" value="1"/>
</dbReference>
<dbReference type="InterPro" id="IPR042097">
    <property type="entry name" value="Aminopeptidase_N-like_N_sf"/>
</dbReference>
<dbReference type="InterPro" id="IPR034016">
    <property type="entry name" value="M1_APN-typ"/>
</dbReference>
<evidence type="ECO:0000256" key="8">
    <source>
        <dbReference type="PIRSR" id="PIRSR634016-3"/>
    </source>
</evidence>
<dbReference type="Proteomes" id="UP000582659">
    <property type="component" value="Unassembled WGS sequence"/>
</dbReference>
<dbReference type="GO" id="GO:0070006">
    <property type="term" value="F:metalloaminopeptidase activity"/>
    <property type="evidence" value="ECO:0007669"/>
    <property type="project" value="TreeGrafter"/>
</dbReference>
<keyword evidence="2" id="KW-0645">Protease</keyword>
<evidence type="ECO:0000256" key="9">
    <source>
        <dbReference type="PIRSR" id="PIRSR634016-4"/>
    </source>
</evidence>
<dbReference type="PRINTS" id="PR00756">
    <property type="entry name" value="ALADIPTASE"/>
</dbReference>
<dbReference type="Pfam" id="PF17900">
    <property type="entry name" value="Peptidase_M1_N"/>
    <property type="match status" value="1"/>
</dbReference>
<evidence type="ECO:0000313" key="15">
    <source>
        <dbReference type="Proteomes" id="UP000659654"/>
    </source>
</evidence>
<comment type="cofactor">
    <cofactor evidence="8">
        <name>Zn(2+)</name>
        <dbReference type="ChEBI" id="CHEBI:29105"/>
    </cofactor>
    <text evidence="8">Binds 1 zinc ion per subunit.</text>
</comment>
<comment type="caution">
    <text evidence="14">The sequence shown here is derived from an EMBL/GenBank/DDBJ whole genome shotgun (WGS) entry which is preliminary data.</text>
</comment>
<feature type="site" description="Transition state stabilizer" evidence="9">
    <location>
        <position position="585"/>
    </location>
</feature>
<dbReference type="InterPro" id="IPR001930">
    <property type="entry name" value="Peptidase_M1"/>
</dbReference>
<dbReference type="Gene3D" id="1.10.390.10">
    <property type="entry name" value="Neutral Protease Domain 2"/>
    <property type="match status" value="1"/>
</dbReference>
<dbReference type="Pfam" id="PF01433">
    <property type="entry name" value="Peptidase_M1"/>
    <property type="match status" value="1"/>
</dbReference>
<dbReference type="GO" id="GO:0043171">
    <property type="term" value="P:peptide catabolic process"/>
    <property type="evidence" value="ECO:0007669"/>
    <property type="project" value="TreeGrafter"/>
</dbReference>
<evidence type="ECO:0000256" key="6">
    <source>
        <dbReference type="ARBA" id="ARBA00023049"/>
    </source>
</evidence>
<feature type="binding site" evidence="8">
    <location>
        <position position="500"/>
    </location>
    <ligand>
        <name>Zn(2+)</name>
        <dbReference type="ChEBI" id="CHEBI:29105"/>
        <note>catalytic</note>
    </ligand>
</feature>
<sequence>MSILRQDPRTKGVTYIRASTCLPSDELEPCLRNGMSASMVSHHGHYPIADVKKARFREIYHRPAKGDCMGKCVICLLVHAIFIFGVFLAFLIGHWMSEVEFGNDTFLLTSLNRLNPNFTATFLNSTINNETDTSTSQSLHLSLSIQRKVKNITLMEVYPPSKGTEDTLGFYHPRNKYSDFTINLPGHFKPVHYDLSLDFTEFSTAEHIRGNVSILLEYSGNVTQKEIIFYAAPNIFIHRLKLEHDKKTVKLGEINREFKKNLVKVLIIEKLKKTWYRLRIEFRTRICQSNVKGVHCIRRTIYTRDNSTTIHKIAGFTTKFEPTFAHTFLPCWDEPKLKATFNVTVRHNRDLTVLSNSALIDEYDEIGGDNKFSRFKETPRMSIYLLAFVLTDFTPLELRTQRNLPLTVWSDPQKLAAGHFTASFSPVIFDRIEKDLEVLYPLQKLDIVLTPNYPVGGMENWGLIILQEDAALMSSIIMDEQNMTVDRLAEQYKIEKIITHEVVHQWFGDLVTMSDWSNLWLNEGFATYFVFDYLNIDHPYLTDNEYYLQLVGLVQSQISDSPSALVEPIENADLVSELFHHDNVYTKGSVIVKMIKDLLGVEMFREGITKFLKDNSYKSISTDNIWDSFPTFADHGVEDERLSDVMKSWLEKKGLPEIILSRNYEEQTVRITQRTANLNNYIIFLNEESKTVIREEEKKTKRSITATDGPETFSTFNDSYFEHATTSKPYRRRNYHRRKNAENRRKSTDERISVFGEHKMDISKNNTPKLATNQFLITREQRRRRVKNGSDQLWSIPFSYSFGSAKSSTGQTVRQFWLHNETVRFVDLGVQAYQYVLANPHWIYPYKVNYDIDNWRMLIKQLHRDNTAIPVMSRMQLLVDADTYLKQSGVPQLYINLLGYLSKEEDLGVLLQGLDQIHEFVDMISGTNLVGPLLVHWNPVIQQLDRLLQNTASNPELASVWLLSPRRLAKLYQLRCVANLQSCDQNKQMSQWMSHPTALDPSHHQQITAICHYLFTQAGPSELSMLMGLLKLRSGQWSVNIQLATCVRDETLIASVVDKVVKTKNAAVYLSVLQGSYTVQYNKQFRDVFWRGISRLSVHERQLLFAVNTGKSDRIGRYLLHATRTLAELETVEALLSEWPQNLKVHFDYLRRKHRWISETVTSKVQNYLIEEVE</sequence>
<dbReference type="Gene3D" id="2.60.40.1910">
    <property type="match status" value="1"/>
</dbReference>
<feature type="transmembrane region" description="Helical" evidence="10">
    <location>
        <begin position="72"/>
        <end position="96"/>
    </location>
</feature>
<keyword evidence="10" id="KW-0472">Membrane</keyword>
<dbReference type="InterPro" id="IPR050344">
    <property type="entry name" value="Peptidase_M1_aminopeptidases"/>
</dbReference>
<dbReference type="Proteomes" id="UP000659654">
    <property type="component" value="Unassembled WGS sequence"/>
</dbReference>
<keyword evidence="6" id="KW-0482">Metalloprotease</keyword>
<dbReference type="InterPro" id="IPR027268">
    <property type="entry name" value="Peptidase_M4/M1_CTD_sf"/>
</dbReference>
<dbReference type="SUPFAM" id="SSF63737">
    <property type="entry name" value="Leukotriene A4 hydrolase N-terminal domain"/>
    <property type="match status" value="1"/>
</dbReference>
<feature type="domain" description="Aminopeptidase N-like N-terminal" evidence="13">
    <location>
        <begin position="189"/>
        <end position="385"/>
    </location>
</feature>
<evidence type="ECO:0000313" key="14">
    <source>
        <dbReference type="EMBL" id="CAD5226677.1"/>
    </source>
</evidence>
<feature type="active site" description="Proton acceptor" evidence="7">
    <location>
        <position position="501"/>
    </location>
</feature>
<evidence type="ECO:0000259" key="12">
    <source>
        <dbReference type="Pfam" id="PF11838"/>
    </source>
</evidence>
<dbReference type="EMBL" id="CAJFDI010000004">
    <property type="protein sequence ID" value="CAD5226677.1"/>
    <property type="molecule type" value="Genomic_DNA"/>
</dbReference>
<evidence type="ECO:0000256" key="2">
    <source>
        <dbReference type="ARBA" id="ARBA00022670"/>
    </source>
</evidence>
<evidence type="ECO:0000256" key="1">
    <source>
        <dbReference type="ARBA" id="ARBA00010136"/>
    </source>
</evidence>
<keyword evidence="3 8" id="KW-0479">Metal-binding</keyword>
<dbReference type="Pfam" id="PF11838">
    <property type="entry name" value="ERAP1_C"/>
    <property type="match status" value="1"/>
</dbReference>
<keyword evidence="4" id="KW-0378">Hydrolase</keyword>
<comment type="similarity">
    <text evidence="1">Belongs to the peptidase M1 family.</text>
</comment>
<dbReference type="SMR" id="A0A811LI85"/>
<dbReference type="Gene3D" id="1.25.50.20">
    <property type="match status" value="1"/>
</dbReference>
<protein>
    <submittedName>
        <fullName evidence="14">(pine wood nematode) hypothetical protein</fullName>
    </submittedName>
</protein>
<feature type="domain" description="ERAP1-like C-terminal" evidence="12">
    <location>
        <begin position="836"/>
        <end position="1137"/>
    </location>
</feature>
<feature type="binding site" evidence="8">
    <location>
        <position position="504"/>
    </location>
    <ligand>
        <name>Zn(2+)</name>
        <dbReference type="ChEBI" id="CHEBI:29105"/>
        <note>catalytic</note>
    </ligand>
</feature>
<evidence type="ECO:0000256" key="4">
    <source>
        <dbReference type="ARBA" id="ARBA00022801"/>
    </source>
</evidence>
<dbReference type="PANTHER" id="PTHR11533:SF21">
    <property type="entry name" value="AMINOPEPTIDASE"/>
    <property type="match status" value="1"/>
</dbReference>
<dbReference type="InterPro" id="IPR014782">
    <property type="entry name" value="Peptidase_M1_dom"/>
</dbReference>
<dbReference type="SUPFAM" id="SSF55486">
    <property type="entry name" value="Metalloproteases ('zincins'), catalytic domain"/>
    <property type="match status" value="1"/>
</dbReference>
<reference evidence="14" key="1">
    <citation type="submission" date="2020-09" db="EMBL/GenBank/DDBJ databases">
        <authorList>
            <person name="Kikuchi T."/>
        </authorList>
    </citation>
    <scope>NUCLEOTIDE SEQUENCE</scope>
    <source>
        <strain evidence="14">Ka4C1</strain>
    </source>
</reference>
<name>A0A811LI85_BURXY</name>
<keyword evidence="10" id="KW-0812">Transmembrane</keyword>
<dbReference type="InterPro" id="IPR024571">
    <property type="entry name" value="ERAP1-like_C_dom"/>
</dbReference>
<dbReference type="GO" id="GO:0005615">
    <property type="term" value="C:extracellular space"/>
    <property type="evidence" value="ECO:0007669"/>
    <property type="project" value="TreeGrafter"/>
</dbReference>
<dbReference type="GO" id="GO:0008270">
    <property type="term" value="F:zinc ion binding"/>
    <property type="evidence" value="ECO:0007669"/>
    <property type="project" value="InterPro"/>
</dbReference>
<feature type="domain" description="Peptidase M1 membrane alanine aminopeptidase" evidence="11">
    <location>
        <begin position="428"/>
        <end position="649"/>
    </location>
</feature>
<accession>A0A811LI85</accession>
<dbReference type="GO" id="GO:0006508">
    <property type="term" value="P:proteolysis"/>
    <property type="evidence" value="ECO:0007669"/>
    <property type="project" value="UniProtKB-KW"/>
</dbReference>
<dbReference type="GO" id="GO:0005737">
    <property type="term" value="C:cytoplasm"/>
    <property type="evidence" value="ECO:0007669"/>
    <property type="project" value="TreeGrafter"/>
</dbReference>
<dbReference type="GO" id="GO:0016020">
    <property type="term" value="C:membrane"/>
    <property type="evidence" value="ECO:0007669"/>
    <property type="project" value="TreeGrafter"/>
</dbReference>
<dbReference type="AlphaFoldDB" id="A0A811LI85"/>
<keyword evidence="10" id="KW-1133">Transmembrane helix</keyword>
<organism evidence="14 15">
    <name type="scientific">Bursaphelenchus xylophilus</name>
    <name type="common">Pinewood nematode worm</name>
    <name type="synonym">Aphelenchoides xylophilus</name>
    <dbReference type="NCBI Taxonomy" id="6326"/>
    <lineage>
        <taxon>Eukaryota</taxon>
        <taxon>Metazoa</taxon>
        <taxon>Ecdysozoa</taxon>
        <taxon>Nematoda</taxon>
        <taxon>Chromadorea</taxon>
        <taxon>Rhabditida</taxon>
        <taxon>Tylenchina</taxon>
        <taxon>Tylenchomorpha</taxon>
        <taxon>Aphelenchoidea</taxon>
        <taxon>Aphelenchoididae</taxon>
        <taxon>Bursaphelenchus</taxon>
    </lineage>
</organism>
<keyword evidence="5 8" id="KW-0862">Zinc</keyword>
<evidence type="ECO:0000259" key="13">
    <source>
        <dbReference type="Pfam" id="PF17900"/>
    </source>
</evidence>
<proteinExistence type="inferred from homology"/>
<dbReference type="GO" id="GO:0042277">
    <property type="term" value="F:peptide binding"/>
    <property type="evidence" value="ECO:0007669"/>
    <property type="project" value="TreeGrafter"/>
</dbReference>
<dbReference type="OrthoDB" id="510539at2759"/>
<keyword evidence="15" id="KW-1185">Reference proteome</keyword>
<evidence type="ECO:0000256" key="5">
    <source>
        <dbReference type="ARBA" id="ARBA00022833"/>
    </source>
</evidence>
<evidence type="ECO:0000259" key="11">
    <source>
        <dbReference type="Pfam" id="PF01433"/>
    </source>
</evidence>
<evidence type="ECO:0000256" key="7">
    <source>
        <dbReference type="PIRSR" id="PIRSR634016-1"/>
    </source>
</evidence>
<dbReference type="PANTHER" id="PTHR11533">
    <property type="entry name" value="PROTEASE M1 ZINC METALLOPROTEASE"/>
    <property type="match status" value="1"/>
</dbReference>
<evidence type="ECO:0000256" key="3">
    <source>
        <dbReference type="ARBA" id="ARBA00022723"/>
    </source>
</evidence>
<evidence type="ECO:0000256" key="10">
    <source>
        <dbReference type="SAM" id="Phobius"/>
    </source>
</evidence>
<dbReference type="InterPro" id="IPR045357">
    <property type="entry name" value="Aminopeptidase_N-like_N"/>
</dbReference>
<gene>
    <name evidence="14" type="ORF">BXYJ_LOCUS9222</name>
</gene>
<dbReference type="EMBL" id="CAJFCV020000004">
    <property type="protein sequence ID" value="CAG9116078.1"/>
    <property type="molecule type" value="Genomic_DNA"/>
</dbReference>